<dbReference type="SUPFAM" id="SSF56059">
    <property type="entry name" value="Glutathione synthetase ATP-binding domain-like"/>
    <property type="match status" value="1"/>
</dbReference>
<reference evidence="3 4" key="1">
    <citation type="submission" date="2023-12" db="EMBL/GenBank/DDBJ databases">
        <title>Genome sequencing and assembly of bacterial species from a model synthetic community.</title>
        <authorList>
            <person name="Hogle S.L."/>
        </authorList>
    </citation>
    <scope>NUCLEOTIDE SEQUENCE [LARGE SCALE GENOMIC DNA]</scope>
    <source>
        <strain evidence="3 4">HAMBI_3031</strain>
    </source>
</reference>
<evidence type="ECO:0000313" key="3">
    <source>
        <dbReference type="EMBL" id="WQD39099.1"/>
    </source>
</evidence>
<keyword evidence="1" id="KW-0547">Nucleotide-binding</keyword>
<protein>
    <submittedName>
        <fullName evidence="3">ATP-grasp domain-containing protein</fullName>
    </submittedName>
</protein>
<evidence type="ECO:0000256" key="1">
    <source>
        <dbReference type="PROSITE-ProRule" id="PRU00409"/>
    </source>
</evidence>
<dbReference type="Pfam" id="PF15632">
    <property type="entry name" value="ATPgrasp_Ter"/>
    <property type="match status" value="1"/>
</dbReference>
<evidence type="ECO:0000313" key="4">
    <source>
        <dbReference type="Proteomes" id="UP001325680"/>
    </source>
</evidence>
<dbReference type="InterPro" id="IPR011761">
    <property type="entry name" value="ATP-grasp"/>
</dbReference>
<keyword evidence="1" id="KW-0067">ATP-binding</keyword>
<evidence type="ECO:0000259" key="2">
    <source>
        <dbReference type="PROSITE" id="PS50975"/>
    </source>
</evidence>
<dbReference type="Proteomes" id="UP001325680">
    <property type="component" value="Chromosome"/>
</dbReference>
<sequence>MELNILVFPCGSEIALEIYRSLKYSRHFKLFGANSVDDHGKFIFENYIGNVPFFDDEDFVSAINKIIEEHQIDAIYPAMDSVIAKFSEIRDKINCKIIGSSNEVNQICLSKKKTYSLLSSVVPCPRIYTKENVQVEDFPLFMKPDIGYGSRGASRVNSKEELEQQFLKYPNSLILEYLPGEELTVDCFTDRYGNLRFYGPRLRKRVLNGISVNTIMFLEKEDEIKKIVETINSKIKFRGAWFVQLKLNNEGVFTLLEIAARFGGSSSLHRNIGVNFSLLSLFDAFDYDVELFVNNYEIELDRALDNKYKLKIDYNHIYVDFDDCLIIRNNVNITLLSFIFQCINYGKKIYLITKHAYDINESLEKYHLNKIFDNIIHLKETHFKYEYIAHHDAIFIDDSYKERYEVYKNLKIPVFAPDNIEALLERQ</sequence>
<accession>A0ABZ0W818</accession>
<gene>
    <name evidence="3" type="ORF">U0035_02920</name>
</gene>
<feature type="domain" description="ATP-grasp" evidence="2">
    <location>
        <begin position="112"/>
        <end position="285"/>
    </location>
</feature>
<dbReference type="Gene3D" id="3.30.470.20">
    <property type="entry name" value="ATP-grasp fold, B domain"/>
    <property type="match status" value="1"/>
</dbReference>
<dbReference type="Gene3D" id="3.40.50.20">
    <property type="match status" value="1"/>
</dbReference>
<proteinExistence type="predicted"/>
<organism evidence="3 4">
    <name type="scientific">Niabella yanshanensis</name>
    <dbReference type="NCBI Taxonomy" id="577386"/>
    <lineage>
        <taxon>Bacteria</taxon>
        <taxon>Pseudomonadati</taxon>
        <taxon>Bacteroidota</taxon>
        <taxon>Chitinophagia</taxon>
        <taxon>Chitinophagales</taxon>
        <taxon>Chitinophagaceae</taxon>
        <taxon>Niabella</taxon>
    </lineage>
</organism>
<dbReference type="EMBL" id="CP139960">
    <property type="protein sequence ID" value="WQD39099.1"/>
    <property type="molecule type" value="Genomic_DNA"/>
</dbReference>
<dbReference type="RefSeq" id="WP_114793150.1">
    <property type="nucleotide sequence ID" value="NZ_CP139960.1"/>
</dbReference>
<dbReference type="PROSITE" id="PS50975">
    <property type="entry name" value="ATP_GRASP"/>
    <property type="match status" value="1"/>
</dbReference>
<name>A0ABZ0W818_9BACT</name>
<keyword evidence="4" id="KW-1185">Reference proteome</keyword>